<dbReference type="AlphaFoldDB" id="A0A067K3U4"/>
<protein>
    <submittedName>
        <fullName evidence="1">Uncharacterized protein</fullName>
    </submittedName>
</protein>
<gene>
    <name evidence="1" type="ORF">JCGZ_15513</name>
</gene>
<evidence type="ECO:0000313" key="2">
    <source>
        <dbReference type="Proteomes" id="UP000027138"/>
    </source>
</evidence>
<evidence type="ECO:0000313" key="1">
    <source>
        <dbReference type="EMBL" id="KDP30901.1"/>
    </source>
</evidence>
<name>A0A067K3U4_JATCU</name>
<accession>A0A067K3U4</accession>
<dbReference type="EMBL" id="KK914634">
    <property type="protein sequence ID" value="KDP30901.1"/>
    <property type="molecule type" value="Genomic_DNA"/>
</dbReference>
<keyword evidence="2" id="KW-1185">Reference proteome</keyword>
<reference evidence="1 2" key="1">
    <citation type="journal article" date="2014" name="PLoS ONE">
        <title>Global Analysis of Gene Expression Profiles in Physic Nut (Jatropha curcas L.) Seedlings Exposed to Salt Stress.</title>
        <authorList>
            <person name="Zhang L."/>
            <person name="Zhang C."/>
            <person name="Wu P."/>
            <person name="Chen Y."/>
            <person name="Li M."/>
            <person name="Jiang H."/>
            <person name="Wu G."/>
        </authorList>
    </citation>
    <scope>NUCLEOTIDE SEQUENCE [LARGE SCALE GENOMIC DNA]</scope>
    <source>
        <strain evidence="2">cv. GZQX0401</strain>
        <tissue evidence="1">Young leaves</tissue>
    </source>
</reference>
<organism evidence="1 2">
    <name type="scientific">Jatropha curcas</name>
    <name type="common">Barbados nut</name>
    <dbReference type="NCBI Taxonomy" id="180498"/>
    <lineage>
        <taxon>Eukaryota</taxon>
        <taxon>Viridiplantae</taxon>
        <taxon>Streptophyta</taxon>
        <taxon>Embryophyta</taxon>
        <taxon>Tracheophyta</taxon>
        <taxon>Spermatophyta</taxon>
        <taxon>Magnoliopsida</taxon>
        <taxon>eudicotyledons</taxon>
        <taxon>Gunneridae</taxon>
        <taxon>Pentapetalae</taxon>
        <taxon>rosids</taxon>
        <taxon>fabids</taxon>
        <taxon>Malpighiales</taxon>
        <taxon>Euphorbiaceae</taxon>
        <taxon>Crotonoideae</taxon>
        <taxon>Jatropheae</taxon>
        <taxon>Jatropha</taxon>
    </lineage>
</organism>
<dbReference type="STRING" id="180498.A0A067K3U4"/>
<dbReference type="Proteomes" id="UP000027138">
    <property type="component" value="Unassembled WGS sequence"/>
</dbReference>
<dbReference type="OrthoDB" id="196131at2759"/>
<proteinExistence type="predicted"/>
<sequence length="128" mass="14949">MSRKQCDEIRKQWHIIVDGEDIPPQIKNFREIRFPEPILKKLKAKGCAAYSRLGSRTSGYLNWKGQDWNISYRVWEDTCFCAANDYEALQEEIMMPIATEEGPFGSIICPSRELARQTYEVVEQFLIL</sequence>